<dbReference type="RefSeq" id="WP_238244194.1">
    <property type="nucleotide sequence ID" value="NZ_BPQP01000032.1"/>
</dbReference>
<keyword evidence="2" id="KW-1185">Reference proteome</keyword>
<reference evidence="1" key="2">
    <citation type="submission" date="2021-08" db="EMBL/GenBank/DDBJ databases">
        <authorList>
            <person name="Tani A."/>
            <person name="Ola A."/>
            <person name="Ogura Y."/>
            <person name="Katsura K."/>
            <person name="Hayashi T."/>
        </authorList>
    </citation>
    <scope>NUCLEOTIDE SEQUENCE</scope>
    <source>
        <strain evidence="1">DSM 19015</strain>
    </source>
</reference>
<dbReference type="EMBL" id="BPQP01000032">
    <property type="protein sequence ID" value="GJD95048.1"/>
    <property type="molecule type" value="Genomic_DNA"/>
</dbReference>
<gene>
    <name evidence="1" type="ORF">OCOJLMKI_2257</name>
</gene>
<comment type="caution">
    <text evidence="1">The sequence shown here is derived from an EMBL/GenBank/DDBJ whole genome shotgun (WGS) entry which is preliminary data.</text>
</comment>
<reference evidence="1" key="1">
    <citation type="journal article" date="2021" name="Front. Microbiol.">
        <title>Comprehensive Comparative Genomics and Phenotyping of Methylobacterium Species.</title>
        <authorList>
            <person name="Alessa O."/>
            <person name="Ogura Y."/>
            <person name="Fujitani Y."/>
            <person name="Takami H."/>
            <person name="Hayashi T."/>
            <person name="Sahin N."/>
            <person name="Tani A."/>
        </authorList>
    </citation>
    <scope>NUCLEOTIDE SEQUENCE</scope>
    <source>
        <strain evidence="1">DSM 19015</strain>
    </source>
</reference>
<proteinExistence type="predicted"/>
<evidence type="ECO:0000313" key="2">
    <source>
        <dbReference type="Proteomes" id="UP001055125"/>
    </source>
</evidence>
<organism evidence="1 2">
    <name type="scientific">Methylobacterium iners</name>
    <dbReference type="NCBI Taxonomy" id="418707"/>
    <lineage>
        <taxon>Bacteria</taxon>
        <taxon>Pseudomonadati</taxon>
        <taxon>Pseudomonadota</taxon>
        <taxon>Alphaproteobacteria</taxon>
        <taxon>Hyphomicrobiales</taxon>
        <taxon>Methylobacteriaceae</taxon>
        <taxon>Methylobacterium</taxon>
    </lineage>
</organism>
<name>A0ABQ4RW33_9HYPH</name>
<sequence length="81" mass="8969">MIEAINRAMNALDAYWAKHGTPDPRVIAQVHAKLEEHASGCSDDWQALLNNALRDLGYDVEWRGEDVHALTPMPAEGTQAD</sequence>
<protein>
    <submittedName>
        <fullName evidence="1">Uncharacterized protein</fullName>
    </submittedName>
</protein>
<dbReference type="Proteomes" id="UP001055125">
    <property type="component" value="Unassembled WGS sequence"/>
</dbReference>
<accession>A0ABQ4RW33</accession>
<evidence type="ECO:0000313" key="1">
    <source>
        <dbReference type="EMBL" id="GJD95048.1"/>
    </source>
</evidence>